<name>A0A0D2M4F5_9CHLO</name>
<evidence type="ECO:0000256" key="1">
    <source>
        <dbReference type="ARBA" id="ARBA00010688"/>
    </source>
</evidence>
<gene>
    <name evidence="7" type="ORF">MNEG_9522</name>
</gene>
<dbReference type="InterPro" id="IPR029056">
    <property type="entry name" value="Ribokinase-like"/>
</dbReference>
<evidence type="ECO:0000256" key="2">
    <source>
        <dbReference type="ARBA" id="ARBA00022679"/>
    </source>
</evidence>
<dbReference type="Gene3D" id="3.40.1190.20">
    <property type="match status" value="1"/>
</dbReference>
<dbReference type="AlphaFoldDB" id="A0A0D2M4F5"/>
<keyword evidence="5" id="KW-0067">ATP-binding</keyword>
<keyword evidence="8" id="KW-1185">Reference proteome</keyword>
<dbReference type="InterPro" id="IPR002173">
    <property type="entry name" value="Carboh/pur_kinase_PfkB_CS"/>
</dbReference>
<dbReference type="EC" id="2.7.1.4" evidence="7"/>
<sequence>MVELLTDRGVDVSGVQRTDAPTRDVYVVRRPDGDREFAGFGLDSDAYCDTRLDPEQLPLEKIRSAQLLVTGTLGLASPKTRAAMETAAAAAREAGCKVFVDINWRPVFWPDAEAARPVILEFLELADLVKISDADLEYLYGQDPQAALQDPCSVAHKLPAALGVLVTAGDEGAAYCFRSSKGEHSGFVKVYKVDVVDTTGAGDAFTAGFVYKLLEAGGVECLAADPSKLREAVVFGAATGALTCTRPGAIGAQPTLDEVEALVAESKEPA</sequence>
<organism evidence="7 8">
    <name type="scientific">Monoraphidium neglectum</name>
    <dbReference type="NCBI Taxonomy" id="145388"/>
    <lineage>
        <taxon>Eukaryota</taxon>
        <taxon>Viridiplantae</taxon>
        <taxon>Chlorophyta</taxon>
        <taxon>core chlorophytes</taxon>
        <taxon>Chlorophyceae</taxon>
        <taxon>CS clade</taxon>
        <taxon>Sphaeropleales</taxon>
        <taxon>Selenastraceae</taxon>
        <taxon>Monoraphidium</taxon>
    </lineage>
</organism>
<keyword evidence="2 7" id="KW-0808">Transferase</keyword>
<dbReference type="RefSeq" id="XP_013897459.1">
    <property type="nucleotide sequence ID" value="XM_014042005.1"/>
</dbReference>
<dbReference type="EMBL" id="KK102185">
    <property type="protein sequence ID" value="KIY98439.1"/>
    <property type="molecule type" value="Genomic_DNA"/>
</dbReference>
<feature type="domain" description="Carbohydrate kinase PfkB" evidence="6">
    <location>
        <begin position="3"/>
        <end position="255"/>
    </location>
</feature>
<dbReference type="OrthoDB" id="415590at2759"/>
<reference evidence="7 8" key="1">
    <citation type="journal article" date="2013" name="BMC Genomics">
        <title>Reconstruction of the lipid metabolism for the microalga Monoraphidium neglectum from its genome sequence reveals characteristics suitable for biofuel production.</title>
        <authorList>
            <person name="Bogen C."/>
            <person name="Al-Dilaimi A."/>
            <person name="Albersmeier A."/>
            <person name="Wichmann J."/>
            <person name="Grundmann M."/>
            <person name="Rupp O."/>
            <person name="Lauersen K.J."/>
            <person name="Blifernez-Klassen O."/>
            <person name="Kalinowski J."/>
            <person name="Goesmann A."/>
            <person name="Mussgnug J.H."/>
            <person name="Kruse O."/>
        </authorList>
    </citation>
    <scope>NUCLEOTIDE SEQUENCE [LARGE SCALE GENOMIC DNA]</scope>
    <source>
        <strain evidence="7 8">SAG 48.87</strain>
    </source>
</reference>
<evidence type="ECO:0000313" key="8">
    <source>
        <dbReference type="Proteomes" id="UP000054498"/>
    </source>
</evidence>
<dbReference type="SUPFAM" id="SSF53613">
    <property type="entry name" value="Ribokinase-like"/>
    <property type="match status" value="1"/>
</dbReference>
<dbReference type="InterPro" id="IPR011611">
    <property type="entry name" value="PfkB_dom"/>
</dbReference>
<dbReference type="PANTHER" id="PTHR43085:SF1">
    <property type="entry name" value="PSEUDOURIDINE KINASE-RELATED"/>
    <property type="match status" value="1"/>
</dbReference>
<dbReference type="PROSITE" id="PS00584">
    <property type="entry name" value="PFKB_KINASES_2"/>
    <property type="match status" value="1"/>
</dbReference>
<accession>A0A0D2M4F5</accession>
<dbReference type="PANTHER" id="PTHR43085">
    <property type="entry name" value="HEXOKINASE FAMILY MEMBER"/>
    <property type="match status" value="1"/>
</dbReference>
<dbReference type="Proteomes" id="UP000054498">
    <property type="component" value="Unassembled WGS sequence"/>
</dbReference>
<dbReference type="InterPro" id="IPR050306">
    <property type="entry name" value="PfkB_Carbo_kinase"/>
</dbReference>
<dbReference type="Pfam" id="PF00294">
    <property type="entry name" value="PfkB"/>
    <property type="match status" value="1"/>
</dbReference>
<proteinExistence type="inferred from homology"/>
<dbReference type="KEGG" id="mng:MNEG_9522"/>
<evidence type="ECO:0000256" key="3">
    <source>
        <dbReference type="ARBA" id="ARBA00022741"/>
    </source>
</evidence>
<keyword evidence="4 7" id="KW-0418">Kinase</keyword>
<evidence type="ECO:0000256" key="5">
    <source>
        <dbReference type="ARBA" id="ARBA00022840"/>
    </source>
</evidence>
<keyword evidence="3" id="KW-0547">Nucleotide-binding</keyword>
<dbReference type="GeneID" id="25742397"/>
<evidence type="ECO:0000313" key="7">
    <source>
        <dbReference type="EMBL" id="KIY98439.1"/>
    </source>
</evidence>
<evidence type="ECO:0000259" key="6">
    <source>
        <dbReference type="Pfam" id="PF00294"/>
    </source>
</evidence>
<evidence type="ECO:0000256" key="4">
    <source>
        <dbReference type="ARBA" id="ARBA00022777"/>
    </source>
</evidence>
<dbReference type="STRING" id="145388.A0A0D2M4F5"/>
<protein>
    <submittedName>
        <fullName evidence="7">Fructokinase</fullName>
        <ecNumber evidence="7">2.7.1.4</ecNumber>
    </submittedName>
</protein>
<comment type="similarity">
    <text evidence="1">Belongs to the carbohydrate kinase PfkB family.</text>
</comment>
<dbReference type="GO" id="GO:0008865">
    <property type="term" value="F:fructokinase activity"/>
    <property type="evidence" value="ECO:0007669"/>
    <property type="project" value="UniProtKB-EC"/>
</dbReference>
<dbReference type="GO" id="GO:0005524">
    <property type="term" value="F:ATP binding"/>
    <property type="evidence" value="ECO:0007669"/>
    <property type="project" value="UniProtKB-KW"/>
</dbReference>